<dbReference type="InterPro" id="IPR000531">
    <property type="entry name" value="Beta-barrel_TonB"/>
</dbReference>
<evidence type="ECO:0000256" key="10">
    <source>
        <dbReference type="ARBA" id="ARBA00023237"/>
    </source>
</evidence>
<dbReference type="InterPro" id="IPR012910">
    <property type="entry name" value="Plug_dom"/>
</dbReference>
<evidence type="ECO:0008006" key="18">
    <source>
        <dbReference type="Google" id="ProtNLM"/>
    </source>
</evidence>
<keyword evidence="6" id="KW-0408">Iron</keyword>
<evidence type="ECO:0000256" key="8">
    <source>
        <dbReference type="ARBA" id="ARBA00023077"/>
    </source>
</evidence>
<dbReference type="PANTHER" id="PTHR32552:SF81">
    <property type="entry name" value="TONB-DEPENDENT OUTER MEMBRANE RECEPTOR"/>
    <property type="match status" value="1"/>
</dbReference>
<gene>
    <name evidence="16" type="ORF">OR37_00492</name>
</gene>
<dbReference type="InterPro" id="IPR039426">
    <property type="entry name" value="TonB-dep_rcpt-like"/>
</dbReference>
<feature type="domain" description="TonB-dependent receptor-like beta-barrel" evidence="14">
    <location>
        <begin position="246"/>
        <end position="740"/>
    </location>
</feature>
<dbReference type="Pfam" id="PF00593">
    <property type="entry name" value="TonB_dep_Rec_b-barrel"/>
    <property type="match status" value="1"/>
</dbReference>
<keyword evidence="4" id="KW-0410">Iron transport</keyword>
<protein>
    <recommendedName>
        <fullName evidence="18">Outer membrane receptor protein</fullName>
    </recommendedName>
</protein>
<dbReference type="Pfam" id="PF07715">
    <property type="entry name" value="Plug"/>
    <property type="match status" value="1"/>
</dbReference>
<dbReference type="PROSITE" id="PS52016">
    <property type="entry name" value="TONB_DEPENDENT_REC_3"/>
    <property type="match status" value="1"/>
</dbReference>
<comment type="caution">
    <text evidence="16">The sequence shown here is derived from an EMBL/GenBank/DDBJ whole genome shotgun (WGS) entry which is preliminary data.</text>
</comment>
<dbReference type="SUPFAM" id="SSF56935">
    <property type="entry name" value="Porins"/>
    <property type="match status" value="1"/>
</dbReference>
<keyword evidence="7" id="KW-0406">Ion transport</keyword>
<reference evidence="16 17" key="1">
    <citation type="journal article" date="2013" name="Genome Announc.">
        <title>Draft Genome Sequence for Caulobacter sp. Strain OR37, a Bacterium Tolerant to Heavy Metals.</title>
        <authorList>
            <person name="Utturkar S.M."/>
            <person name="Bollmann A."/>
            <person name="Brzoska R.M."/>
            <person name="Klingeman D.M."/>
            <person name="Epstein S.E."/>
            <person name="Palumbo A.V."/>
            <person name="Brown S.D."/>
        </authorList>
    </citation>
    <scope>NUCLEOTIDE SEQUENCE [LARGE SCALE GENOMIC DNA]</scope>
    <source>
        <strain evidence="16 17">OR37</strain>
    </source>
</reference>
<keyword evidence="10 11" id="KW-0998">Cell outer membrane</keyword>
<feature type="signal peptide" evidence="13">
    <location>
        <begin position="1"/>
        <end position="22"/>
    </location>
</feature>
<keyword evidence="5 11" id="KW-0812">Transmembrane</keyword>
<evidence type="ECO:0000256" key="6">
    <source>
        <dbReference type="ARBA" id="ARBA00023004"/>
    </source>
</evidence>
<dbReference type="Proteomes" id="UP000013063">
    <property type="component" value="Unassembled WGS sequence"/>
</dbReference>
<keyword evidence="13" id="KW-0732">Signal</keyword>
<evidence type="ECO:0000256" key="4">
    <source>
        <dbReference type="ARBA" id="ARBA00022496"/>
    </source>
</evidence>
<evidence type="ECO:0000256" key="9">
    <source>
        <dbReference type="ARBA" id="ARBA00023136"/>
    </source>
</evidence>
<proteinExistence type="inferred from homology"/>
<dbReference type="PANTHER" id="PTHR32552">
    <property type="entry name" value="FERRICHROME IRON RECEPTOR-RELATED"/>
    <property type="match status" value="1"/>
</dbReference>
<dbReference type="OrthoDB" id="9760333at2"/>
<keyword evidence="2 11" id="KW-0813">Transport</keyword>
<feature type="domain" description="TonB-dependent receptor plug" evidence="15">
    <location>
        <begin position="50"/>
        <end position="156"/>
    </location>
</feature>
<organism evidence="16 17">
    <name type="scientific">Caulobacter vibrioides OR37</name>
    <dbReference type="NCBI Taxonomy" id="1292034"/>
    <lineage>
        <taxon>Bacteria</taxon>
        <taxon>Pseudomonadati</taxon>
        <taxon>Pseudomonadota</taxon>
        <taxon>Alphaproteobacteria</taxon>
        <taxon>Caulobacterales</taxon>
        <taxon>Caulobacteraceae</taxon>
        <taxon>Caulobacter</taxon>
    </lineage>
</organism>
<evidence type="ECO:0000256" key="5">
    <source>
        <dbReference type="ARBA" id="ARBA00022692"/>
    </source>
</evidence>
<evidence type="ECO:0000259" key="15">
    <source>
        <dbReference type="Pfam" id="PF07715"/>
    </source>
</evidence>
<keyword evidence="17" id="KW-1185">Reference proteome</keyword>
<dbReference type="PATRIC" id="fig|1292034.3.peg.490"/>
<dbReference type="eggNOG" id="COG4773">
    <property type="taxonomic scope" value="Bacteria"/>
</dbReference>
<feature type="chain" id="PRO_5004340693" description="Outer membrane receptor protein" evidence="13">
    <location>
        <begin position="23"/>
        <end position="772"/>
    </location>
</feature>
<evidence type="ECO:0000256" key="13">
    <source>
        <dbReference type="SAM" id="SignalP"/>
    </source>
</evidence>
<evidence type="ECO:0000256" key="12">
    <source>
        <dbReference type="RuleBase" id="RU003357"/>
    </source>
</evidence>
<comment type="similarity">
    <text evidence="11 12">Belongs to the TonB-dependent receptor family.</text>
</comment>
<evidence type="ECO:0000313" key="17">
    <source>
        <dbReference type="Proteomes" id="UP000013063"/>
    </source>
</evidence>
<name>R0EQ58_CAUVI</name>
<evidence type="ECO:0000256" key="2">
    <source>
        <dbReference type="ARBA" id="ARBA00022448"/>
    </source>
</evidence>
<comment type="subcellular location">
    <subcellularLocation>
        <location evidence="1 11">Cell outer membrane</location>
        <topology evidence="1 11">Multi-pass membrane protein</topology>
    </subcellularLocation>
</comment>
<sequence precursor="true">MKRMGLAASALSVLAMAQGVQAAEIAAADDPANAVEAVVVTGEKTARGLQQTVSSVAVTTAARIERENIQDFYDVVARTANMSETYGKTGFTIRGVSNSNVSGGGTGGLATVYVDGAALPQEAVYGGPLEMWDIGQVEILRGPQSTLQGRNSLAGAVIITSANPTYTPQFRARANLASGDELVYAIAASGPIVADQMAFRFAVEKKDSDGFIYNPNLKRDMDAVDNLYIRGKLLLTPSALPGLRALLTYAHNDRDSGYEFTYSRTDRPDYYDHRIDLSGDPSRTKTKTDILTADIAYKLSDKLTLNAIASFNAVNTDATIDFDMAPAHSSYGTRAQTTKTDSQELRLNYDGQRLKGLLGAYHATRDARDLSSSLTNVPFPRATLVSVLTPSLLSGVGNPTPAQQAAAAAQASAFANLYVASLPVIPVNYSGSQPSTIKTSAVFADATFALTAKLSLLGGFRYDHEENTGRSAQTASFAGTYPTPASFGPYASYVAQVNAFVAGMIAQANASAPEGTREFNAFLPKFGVKYQWTPDIGGSLTAQRGYRSGGSTVNQARSSVAAYDPEYTWNYEAALRTAWLDGSLTLNANAFYTDWTQQQVVVNLGLNAYDSEVRNAGKSHLYGFELEVAQRLTPRLSWYVSLGHTRTKFDDFKVTAGALVSDLSGSEFPYAPHWTAAAGVDQRWDNGLIAHLDGNYRSNAFSEADINQARTALIKKHLVFNGRFGYERARWGAYVYGRNLLNATYSQYTRTDIPVALLSEPRIIGLTLETRW</sequence>
<evidence type="ECO:0000259" key="14">
    <source>
        <dbReference type="Pfam" id="PF00593"/>
    </source>
</evidence>
<dbReference type="InterPro" id="IPR036942">
    <property type="entry name" value="Beta-barrel_TonB_sf"/>
</dbReference>
<dbReference type="EMBL" id="APMP01000001">
    <property type="protein sequence ID" value="ENZ83984.1"/>
    <property type="molecule type" value="Genomic_DNA"/>
</dbReference>
<dbReference type="GO" id="GO:0006826">
    <property type="term" value="P:iron ion transport"/>
    <property type="evidence" value="ECO:0007669"/>
    <property type="project" value="UniProtKB-KW"/>
</dbReference>
<keyword evidence="9 11" id="KW-0472">Membrane</keyword>
<evidence type="ECO:0000313" key="16">
    <source>
        <dbReference type="EMBL" id="ENZ83984.1"/>
    </source>
</evidence>
<evidence type="ECO:0000256" key="1">
    <source>
        <dbReference type="ARBA" id="ARBA00004571"/>
    </source>
</evidence>
<dbReference type="AlphaFoldDB" id="R0EQ58"/>
<dbReference type="Gene3D" id="2.40.170.20">
    <property type="entry name" value="TonB-dependent receptor, beta-barrel domain"/>
    <property type="match status" value="1"/>
</dbReference>
<keyword evidence="3 11" id="KW-1134">Transmembrane beta strand</keyword>
<keyword evidence="8 12" id="KW-0798">TonB box</keyword>
<dbReference type="GO" id="GO:0009279">
    <property type="term" value="C:cell outer membrane"/>
    <property type="evidence" value="ECO:0007669"/>
    <property type="project" value="UniProtKB-SubCell"/>
</dbReference>
<accession>R0EQ58</accession>
<dbReference type="RefSeq" id="WP_004615574.1">
    <property type="nucleotide sequence ID" value="NZ_APMP01000001.1"/>
</dbReference>
<evidence type="ECO:0000256" key="3">
    <source>
        <dbReference type="ARBA" id="ARBA00022452"/>
    </source>
</evidence>
<dbReference type="STRING" id="1292034.OR37_00492"/>
<evidence type="ECO:0000256" key="11">
    <source>
        <dbReference type="PROSITE-ProRule" id="PRU01360"/>
    </source>
</evidence>
<evidence type="ECO:0000256" key="7">
    <source>
        <dbReference type="ARBA" id="ARBA00023065"/>
    </source>
</evidence>